<keyword evidence="9" id="KW-0812">Transmembrane</keyword>
<evidence type="ECO:0000256" key="1">
    <source>
        <dbReference type="ARBA" id="ARBA00004567"/>
    </source>
</evidence>
<dbReference type="OrthoDB" id="102511at2759"/>
<dbReference type="Proteomes" id="UP000597762">
    <property type="component" value="Unassembled WGS sequence"/>
</dbReference>
<dbReference type="GO" id="GO:0017056">
    <property type="term" value="F:structural constituent of nuclear pore"/>
    <property type="evidence" value="ECO:0007669"/>
    <property type="project" value="InterPro"/>
</dbReference>
<dbReference type="GO" id="GO:0016020">
    <property type="term" value="C:membrane"/>
    <property type="evidence" value="ECO:0007669"/>
    <property type="project" value="InterPro"/>
</dbReference>
<dbReference type="PROSITE" id="PS50267">
    <property type="entry name" value="NA_NEUROTRAN_SYMP_3"/>
    <property type="match status" value="1"/>
</dbReference>
<dbReference type="GO" id="GO:0051028">
    <property type="term" value="P:mRNA transport"/>
    <property type="evidence" value="ECO:0007669"/>
    <property type="project" value="UniProtKB-KW"/>
</dbReference>
<feature type="transmembrane region" description="Helical" evidence="9">
    <location>
        <begin position="503"/>
        <end position="524"/>
    </location>
</feature>
<dbReference type="GO" id="GO:0006405">
    <property type="term" value="P:RNA export from nucleus"/>
    <property type="evidence" value="ECO:0007669"/>
    <property type="project" value="TreeGrafter"/>
</dbReference>
<dbReference type="Pfam" id="PF21093">
    <property type="entry name" value="Nup188_N-subdom_III"/>
    <property type="match status" value="1"/>
</dbReference>
<keyword evidence="7" id="KW-0539">Nucleus</keyword>
<feature type="region of interest" description="Disordered" evidence="8">
    <location>
        <begin position="1781"/>
        <end position="1812"/>
    </location>
</feature>
<feature type="transmembrane region" description="Helical" evidence="9">
    <location>
        <begin position="554"/>
        <end position="582"/>
    </location>
</feature>
<feature type="transmembrane region" description="Helical" evidence="9">
    <location>
        <begin position="118"/>
        <end position="144"/>
    </location>
</feature>
<feature type="transmembrane region" description="Helical" evidence="9">
    <location>
        <begin position="439"/>
        <end position="460"/>
    </location>
</feature>
<keyword evidence="12" id="KW-1185">Reference proteome</keyword>
<dbReference type="InterPro" id="IPR000175">
    <property type="entry name" value="Na/ntran_symport"/>
</dbReference>
<evidence type="ECO:0000256" key="8">
    <source>
        <dbReference type="SAM" id="MobiDB-lite"/>
    </source>
</evidence>
<comment type="subcellular location">
    <subcellularLocation>
        <location evidence="1">Nucleus</location>
        <location evidence="1">Nuclear pore complex</location>
    </subcellularLocation>
</comment>
<name>A0A812DLH8_ACAPH</name>
<evidence type="ECO:0000256" key="4">
    <source>
        <dbReference type="ARBA" id="ARBA00022927"/>
    </source>
</evidence>
<feature type="compositionally biased region" description="Polar residues" evidence="8">
    <location>
        <begin position="1795"/>
        <end position="1812"/>
    </location>
</feature>
<dbReference type="GO" id="GO:0006606">
    <property type="term" value="P:protein import into nucleus"/>
    <property type="evidence" value="ECO:0007669"/>
    <property type="project" value="TreeGrafter"/>
</dbReference>
<organism evidence="11 12">
    <name type="scientific">Acanthosepion pharaonis</name>
    <name type="common">Pharaoh cuttlefish</name>
    <name type="synonym">Sepia pharaonis</name>
    <dbReference type="NCBI Taxonomy" id="158019"/>
    <lineage>
        <taxon>Eukaryota</taxon>
        <taxon>Metazoa</taxon>
        <taxon>Spiralia</taxon>
        <taxon>Lophotrochozoa</taxon>
        <taxon>Mollusca</taxon>
        <taxon>Cephalopoda</taxon>
        <taxon>Coleoidea</taxon>
        <taxon>Decapodiformes</taxon>
        <taxon>Sepiida</taxon>
        <taxon>Sepiina</taxon>
        <taxon>Sepiidae</taxon>
        <taxon>Acanthosepion</taxon>
    </lineage>
</organism>
<keyword evidence="6" id="KW-0906">Nuclear pore complex</keyword>
<comment type="caution">
    <text evidence="11">The sequence shown here is derived from an EMBL/GenBank/DDBJ whole genome shotgun (WGS) entry which is preliminary data.</text>
</comment>
<feature type="transmembrane region" description="Helical" evidence="9">
    <location>
        <begin position="212"/>
        <end position="240"/>
    </location>
</feature>
<keyword evidence="4" id="KW-0653">Protein transport</keyword>
<feature type="transmembrane region" description="Helical" evidence="9">
    <location>
        <begin position="150"/>
        <end position="174"/>
    </location>
</feature>
<dbReference type="EMBL" id="CAHIKZ030003453">
    <property type="protein sequence ID" value="CAE1300624.1"/>
    <property type="molecule type" value="Genomic_DNA"/>
</dbReference>
<gene>
    <name evidence="11" type="ORF">SPHA_53965</name>
</gene>
<keyword evidence="3" id="KW-0509">mRNA transport</keyword>
<feature type="transmembrane region" description="Helical" evidence="9">
    <location>
        <begin position="472"/>
        <end position="497"/>
    </location>
</feature>
<evidence type="ECO:0000313" key="11">
    <source>
        <dbReference type="EMBL" id="CAE1300624.1"/>
    </source>
</evidence>
<feature type="transmembrane region" description="Helical" evidence="9">
    <location>
        <begin position="277"/>
        <end position="299"/>
    </location>
</feature>
<dbReference type="InterPro" id="IPR048883">
    <property type="entry name" value="Nup188_N-subdom_III"/>
</dbReference>
<evidence type="ECO:0000256" key="9">
    <source>
        <dbReference type="SAM" id="Phobius"/>
    </source>
</evidence>
<accession>A0A812DLH8</accession>
<evidence type="ECO:0000256" key="3">
    <source>
        <dbReference type="ARBA" id="ARBA00022816"/>
    </source>
</evidence>
<dbReference type="InterPro" id="IPR044840">
    <property type="entry name" value="Nup188"/>
</dbReference>
<feature type="transmembrane region" description="Helical" evidence="9">
    <location>
        <begin position="61"/>
        <end position="86"/>
    </location>
</feature>
<evidence type="ECO:0000256" key="6">
    <source>
        <dbReference type="ARBA" id="ARBA00023132"/>
    </source>
</evidence>
<keyword evidence="9" id="KW-1133">Transmembrane helix</keyword>
<evidence type="ECO:0000259" key="10">
    <source>
        <dbReference type="Pfam" id="PF21093"/>
    </source>
</evidence>
<keyword evidence="2" id="KW-0813">Transport</keyword>
<keyword evidence="9" id="KW-0472">Membrane</keyword>
<feature type="transmembrane region" description="Helical" evidence="9">
    <location>
        <begin position="311"/>
        <end position="331"/>
    </location>
</feature>
<feature type="transmembrane region" description="Helical" evidence="9">
    <location>
        <begin position="529"/>
        <end position="548"/>
    </location>
</feature>
<keyword evidence="5" id="KW-0811">Translocation</keyword>
<proteinExistence type="predicted"/>
<dbReference type="PANTHER" id="PTHR31431:SF1">
    <property type="entry name" value="NUCLEOPORIN NUP188"/>
    <property type="match status" value="1"/>
</dbReference>
<feature type="transmembrane region" description="Helical" evidence="9">
    <location>
        <begin position="362"/>
        <end position="382"/>
    </location>
</feature>
<feature type="transmembrane region" description="Helical" evidence="9">
    <location>
        <begin position="247"/>
        <end position="271"/>
    </location>
</feature>
<evidence type="ECO:0000256" key="5">
    <source>
        <dbReference type="ARBA" id="ARBA00023010"/>
    </source>
</evidence>
<evidence type="ECO:0000256" key="7">
    <source>
        <dbReference type="ARBA" id="ARBA00023242"/>
    </source>
</evidence>
<dbReference type="PANTHER" id="PTHR31431">
    <property type="entry name" value="NUCLEOPORIN NUP188 HOMOLOG"/>
    <property type="match status" value="1"/>
</dbReference>
<feature type="transmembrane region" description="Helical" evidence="9">
    <location>
        <begin position="414"/>
        <end position="433"/>
    </location>
</feature>
<evidence type="ECO:0000256" key="2">
    <source>
        <dbReference type="ARBA" id="ARBA00022448"/>
    </source>
</evidence>
<dbReference type="GO" id="GO:0044611">
    <property type="term" value="C:nuclear pore inner ring"/>
    <property type="evidence" value="ECO:0007669"/>
    <property type="project" value="TreeGrafter"/>
</dbReference>
<evidence type="ECO:0000313" key="12">
    <source>
        <dbReference type="Proteomes" id="UP000597762"/>
    </source>
</evidence>
<reference evidence="11" key="1">
    <citation type="submission" date="2021-01" db="EMBL/GenBank/DDBJ databases">
        <authorList>
            <person name="Li R."/>
            <person name="Bekaert M."/>
        </authorList>
    </citation>
    <scope>NUCLEOTIDE SEQUENCE</scope>
    <source>
        <strain evidence="11">Farmed</strain>
    </source>
</reference>
<feature type="transmembrane region" description="Helical" evidence="9">
    <location>
        <begin position="388"/>
        <end position="407"/>
    </location>
</feature>
<feature type="transmembrane region" description="Helical" evidence="9">
    <location>
        <begin position="92"/>
        <end position="111"/>
    </location>
</feature>
<feature type="transmembrane region" description="Helical" evidence="9">
    <location>
        <begin position="33"/>
        <end position="54"/>
    </location>
</feature>
<feature type="transmembrane region" description="Helical" evidence="9">
    <location>
        <begin position="181"/>
        <end position="206"/>
    </location>
</feature>
<sequence length="1841" mass="213019">MTLCQLNKDRKPYIAGNFTIPAGTYGHHHLETVLYLTLLLLFHCYLCCLLPFFLFSISFIFCFFLFLYPFNFSSCSFLILSLPTLIIHPFPFFHFSFLVLLSFSLSFILYLPLKFLSLLVFLFYFFSFLTIPFIFFPFFLYFFLLFYSLFFLSSLFFLYSFFLLFYSLFFLSFFSFTLYSFFFFLLFTLFLSFFLYSFFFLLFFFSSSFYSLFFLFFSLLFYSFFLLFYSLSFLLLFFFLSFFSFTLYSFFLLFYSLFFLSSLLLFILSFFSFTLYSFFLLFYSLFFLSSLLLFILSFFSFTLYSFFSFTLYSFFFLSLFFFSLLFILSFFSFTLYSFFSFTLYSFFSFTLYSFFSFTLYSFFLLFYSLFFLSSLLLFILSFFSFTLYSFFLLFLLFILFLFLFYFYSFFLYSLFFFLLLLFILSSLLLFILYSFYSLFFLLFLLFILSSSLLLFILSFFSFYSLFFLSSLFFYSFFLLFYFYSFFFYSLFFLLFYFYSFFSFYSLFFLSSLLLFILSFFSFLLFILSFFLLLFILSFLFSLSFSLFFSSCYSFLLFLLSLFPVFSFFVFFFISLALSFFLLPSFPFYISRKLHSSTKGGHLVQWVFTYNCWKVLTCEIQELLFQVSRSPNMITADQTCQASQVVGLLKSVLSNVPHSIDQFQEILELCYQVIHRFAGLTSPPLDLIAVCVETLTQVAKKHPHKVWQSMKQTGLLPYFTEHLGNADVFSSKGLRPGMYGTFLAGFECPQGRYPLSLAFLDFISTVVMDLSQVPVDNEISATVLFILTEVFPSFYKWRYYNATRREAIGHKCLEIFHKILDVMAKPKVVSKKKLPNLQKMCVHNLLYTEAGQSLLNVISIGVDAFNDTVTEQGGFFENKSTDLIDLIQISFSVLNRLLLLKAPDLPLSPVERALSLPAASQQEQHIVLTVAQYIYHQHAPKLPTMALLLLKRLAVVSPMSILAILGNDAEPMKDKMLSRLSAVTEDLQLKVAILELLSVCVVTQPGLIELFLNLKLEKPNKDGKKELLLGNSSCLNTVMNLIMSEKQKTYQCPPNLLCACIEFLHALWGGMRETAMSVLRKINYFWPSICEPLKRNIGDEKDDSEETQLSWLADIKTVAYVFMILAHESYSVPRDKLEESFKAEMAVLSKQNRIQYWSNFIRKSLHEASKKENMDAYLTADTLKDDPILLLLRSWKNWLITITKLKVPGVILTEELKIQILSDLLSSIQCLVKDNVSVYNLKLACIASATYFTVMTSWVGSMNKWSDILEDLQLALDTSFCNKECLIPAVQIGLVASLTTLLQLPNQQHVNISDECLISLLRVVCSMLLECVRNLFPVQGNVKSIDNADTTNTVAILQGKQQTRIKLLMTSVLLLQEIILNLDEPSLWIPVLHNHLLIPTLLTTVQMWIKAKQGLPFVDSALTLLLTISKTEQGAKILMSAEVANHLCLSISSLYSMEDLQQRLLASNRERNVPDNQNCDNVLCLSIDLYASMLTTLKHLFLKETLDFVGVHQDRLLQSLELSRINLTEPALKEAHATCRFIYQMSFYARDWKFHLPKVLSKLMTSLVYMCQTFVSLLVRPRYLQHILEHAGTAREDLESKRQGQLVTPISAFLQHTSHDDLEQPTAQCLKVQKNILSIIGICLSSLRQFTPDLCEMLMDQSMDVSQYDPFLAIGFNAPSIDQDAQPTFGTLLACINMCMTFLPKVDPRAASPQKGNESIGQVIPKNLVLFVLENSLLLIMSQACRYLKEPTLSARDKQMLKRELSADLNTFLQSMHRHMRKGTTTPISPCGPTLGAQSQQPNTSPTGNFSLGRAGTQSGFSSNFDQGFYRLVSEFVAKVLR</sequence>
<feature type="domain" description="Nucleoporin Nup188 N-terminal subdomain III" evidence="10">
    <location>
        <begin position="602"/>
        <end position="1013"/>
    </location>
</feature>
<protein>
    <submittedName>
        <fullName evidence="11">NUP188</fullName>
    </submittedName>
</protein>